<reference evidence="2" key="1">
    <citation type="submission" date="2022-02" db="EMBL/GenBank/DDBJ databases">
        <title>Polaribacter sp. MSW13, isolated from seawater.</title>
        <authorList>
            <person name="Kristyanto S."/>
            <person name="Jung J."/>
            <person name="Jeon C.O."/>
        </authorList>
    </citation>
    <scope>NUCLEOTIDE SEQUENCE</scope>
    <source>
        <strain evidence="2">MSW13</strain>
    </source>
</reference>
<dbReference type="AlphaFoldDB" id="A0A9X2AJV8"/>
<accession>A0A9X2AJV8</accession>
<dbReference type="RefSeq" id="WP_242177918.1">
    <property type="nucleotide sequence ID" value="NZ_JAKQYM010000003.1"/>
</dbReference>
<proteinExistence type="predicted"/>
<feature type="signal peptide" evidence="1">
    <location>
        <begin position="1"/>
        <end position="18"/>
    </location>
</feature>
<name>A0A9X2AJV8_9FLAO</name>
<dbReference type="Proteomes" id="UP001139369">
    <property type="component" value="Unassembled WGS sequence"/>
</dbReference>
<evidence type="ECO:0000313" key="2">
    <source>
        <dbReference type="EMBL" id="MCI2228793.1"/>
    </source>
</evidence>
<organism evidence="2 3">
    <name type="scientific">Polaribacter marinus</name>
    <dbReference type="NCBI Taxonomy" id="2916838"/>
    <lineage>
        <taxon>Bacteria</taxon>
        <taxon>Pseudomonadati</taxon>
        <taxon>Bacteroidota</taxon>
        <taxon>Flavobacteriia</taxon>
        <taxon>Flavobacteriales</taxon>
        <taxon>Flavobacteriaceae</taxon>
    </lineage>
</organism>
<evidence type="ECO:0008006" key="4">
    <source>
        <dbReference type="Google" id="ProtNLM"/>
    </source>
</evidence>
<evidence type="ECO:0000256" key="1">
    <source>
        <dbReference type="SAM" id="SignalP"/>
    </source>
</evidence>
<dbReference type="EMBL" id="JAKQYM010000003">
    <property type="protein sequence ID" value="MCI2228793.1"/>
    <property type="molecule type" value="Genomic_DNA"/>
</dbReference>
<comment type="caution">
    <text evidence="2">The sequence shown here is derived from an EMBL/GenBank/DDBJ whole genome shotgun (WGS) entry which is preliminary data.</text>
</comment>
<gene>
    <name evidence="2" type="ORF">MC378_06405</name>
</gene>
<keyword evidence="1" id="KW-0732">Signal</keyword>
<keyword evidence="3" id="KW-1185">Reference proteome</keyword>
<feature type="chain" id="PRO_5040997978" description="DUF3575 domain-containing protein" evidence="1">
    <location>
        <begin position="19"/>
        <end position="157"/>
    </location>
</feature>
<sequence>MKKLLLAFGLLISSLGYAQQEIKLDVADALIIRSLEFSYENYLSENSSFGVSALFNLAKESVNFRYHENTMITPYYRHYFTTNDTWNFFGEGFVGINSGKEDGKKYTDGALGVAVGTKYIASGGLVIDLYGGLGRNLFGTNSPVIVPRIGLNVGWRF</sequence>
<protein>
    <recommendedName>
        <fullName evidence="4">DUF3575 domain-containing protein</fullName>
    </recommendedName>
</protein>
<evidence type="ECO:0000313" key="3">
    <source>
        <dbReference type="Proteomes" id="UP001139369"/>
    </source>
</evidence>